<evidence type="ECO:0000313" key="1">
    <source>
        <dbReference type="EMBL" id="SEM91507.1"/>
    </source>
</evidence>
<organism evidence="1 2">
    <name type="scientific">Gemmobacter aquatilis</name>
    <dbReference type="NCBI Taxonomy" id="933059"/>
    <lineage>
        <taxon>Bacteria</taxon>
        <taxon>Pseudomonadati</taxon>
        <taxon>Pseudomonadota</taxon>
        <taxon>Alphaproteobacteria</taxon>
        <taxon>Rhodobacterales</taxon>
        <taxon>Paracoccaceae</taxon>
        <taxon>Gemmobacter</taxon>
    </lineage>
</organism>
<evidence type="ECO:0000313" key="2">
    <source>
        <dbReference type="Proteomes" id="UP000198761"/>
    </source>
</evidence>
<protein>
    <submittedName>
        <fullName evidence="1">Uncharacterized protein</fullName>
    </submittedName>
</protein>
<name>A0A1H8CBM3_9RHOB</name>
<keyword evidence="2" id="KW-1185">Reference proteome</keyword>
<accession>A0A1H8CBM3</accession>
<dbReference type="AlphaFoldDB" id="A0A1H8CBM3"/>
<dbReference type="STRING" id="933059.SAMN04488103_102431"/>
<dbReference type="RefSeq" id="WP_091298416.1">
    <property type="nucleotide sequence ID" value="NZ_FOCE01000002.1"/>
</dbReference>
<reference evidence="1 2" key="1">
    <citation type="submission" date="2016-10" db="EMBL/GenBank/DDBJ databases">
        <authorList>
            <person name="de Groot N.N."/>
        </authorList>
    </citation>
    <scope>NUCLEOTIDE SEQUENCE [LARGE SCALE GENOMIC DNA]</scope>
    <source>
        <strain evidence="1 2">DSM 3857</strain>
    </source>
</reference>
<sequence>MTRVQALRQLVFTSKKACQFLDRDRPDETLKDALNNSSQLVGVLMRGARLTIEEVNRLVDSMRTREGWVGATMNDVEAVRMMARH</sequence>
<dbReference type="Proteomes" id="UP000198761">
    <property type="component" value="Unassembled WGS sequence"/>
</dbReference>
<gene>
    <name evidence="1" type="ORF">SAMN04488103_102431</name>
</gene>
<dbReference type="EMBL" id="FOCE01000002">
    <property type="protein sequence ID" value="SEM91507.1"/>
    <property type="molecule type" value="Genomic_DNA"/>
</dbReference>
<proteinExistence type="predicted"/>